<evidence type="ECO:0000313" key="2">
    <source>
        <dbReference type="Proteomes" id="UP000540519"/>
    </source>
</evidence>
<organism evidence="1 2">
    <name type="scientific">Zobellia amurskyensis</name>
    <dbReference type="NCBI Taxonomy" id="248905"/>
    <lineage>
        <taxon>Bacteria</taxon>
        <taxon>Pseudomonadati</taxon>
        <taxon>Bacteroidota</taxon>
        <taxon>Flavobacteriia</taxon>
        <taxon>Flavobacteriales</taxon>
        <taxon>Flavobacteriaceae</taxon>
        <taxon>Zobellia</taxon>
    </lineage>
</organism>
<dbReference type="OrthoDB" id="9815923at2"/>
<evidence type="ECO:0000313" key="1">
    <source>
        <dbReference type="EMBL" id="MUH35048.1"/>
    </source>
</evidence>
<proteinExistence type="predicted"/>
<sequence>MKVTGFSFVKNAVRFEYPVIESIQSILPLCDEFVIAVGKCEDGTLELIQSINHEKIKIIETEWDDNLREGGKVLATETNKALKHISDDTDWAFYIQADEVIHEKDLKTIKDAMLKHVNNEQVDGLLFKYLHFYGSFDYIGASSNWYSHEIRVIKNNGTIYSYKDAQGFRKNDNEKLNVKTIDASVYHYGWVREPEAMQRKQSNFGSLYRGKEELEKAKTAPKKYIYEDSIHKITPFKGDHPQVIIPRIKRKNWAFDYDISMSRISLKDRTKKILKNYFGIDLSYKNYKITRK</sequence>
<keyword evidence="1" id="KW-0808">Transferase</keyword>
<dbReference type="RefSeq" id="WP_155598981.1">
    <property type="nucleotide sequence ID" value="NZ_RCNR01000006.1"/>
</dbReference>
<dbReference type="InterPro" id="IPR029044">
    <property type="entry name" value="Nucleotide-diphossugar_trans"/>
</dbReference>
<dbReference type="AlphaFoldDB" id="A0A7X2ZRG4"/>
<protein>
    <submittedName>
        <fullName evidence="1">Glycosyltransferase family 2 protein</fullName>
    </submittedName>
</protein>
<dbReference type="GO" id="GO:0016740">
    <property type="term" value="F:transferase activity"/>
    <property type="evidence" value="ECO:0007669"/>
    <property type="project" value="UniProtKB-KW"/>
</dbReference>
<gene>
    <name evidence="1" type="ORF">D9O36_04280</name>
</gene>
<dbReference type="SUPFAM" id="SSF53448">
    <property type="entry name" value="Nucleotide-diphospho-sugar transferases"/>
    <property type="match status" value="1"/>
</dbReference>
<dbReference type="EMBL" id="RCNR01000006">
    <property type="protein sequence ID" value="MUH35048.1"/>
    <property type="molecule type" value="Genomic_DNA"/>
</dbReference>
<dbReference type="Proteomes" id="UP000540519">
    <property type="component" value="Unassembled WGS sequence"/>
</dbReference>
<comment type="caution">
    <text evidence="1">The sequence shown here is derived from an EMBL/GenBank/DDBJ whole genome shotgun (WGS) entry which is preliminary data.</text>
</comment>
<reference evidence="1 2" key="1">
    <citation type="journal article" date="2019" name="Mar. Drugs">
        <title>Comparative Genomics and CAZyme Genome Repertoires of Marine Zobellia amurskyensis KMM 3526(T) and Zobellia laminariae KMM 3676(T).</title>
        <authorList>
            <person name="Chernysheva N."/>
            <person name="Bystritskaya E."/>
            <person name="Stenkova A."/>
            <person name="Golovkin I."/>
            <person name="Nedashkovskaya O."/>
            <person name="Isaeva M."/>
        </authorList>
    </citation>
    <scope>NUCLEOTIDE SEQUENCE [LARGE SCALE GENOMIC DNA]</scope>
    <source>
        <strain evidence="1 2">KMM 3526</strain>
    </source>
</reference>
<keyword evidence="2" id="KW-1185">Reference proteome</keyword>
<accession>A0A7X2ZRG4</accession>
<name>A0A7X2ZRG4_9FLAO</name>